<dbReference type="GO" id="GO:0009055">
    <property type="term" value="F:electron transfer activity"/>
    <property type="evidence" value="ECO:0007669"/>
    <property type="project" value="InterPro"/>
</dbReference>
<feature type="binding site" description="axial binding residue" evidence="9">
    <location>
        <position position="68"/>
    </location>
    <ligand>
        <name>heme c</name>
        <dbReference type="ChEBI" id="CHEBI:61717"/>
        <label>1</label>
    </ligand>
    <ligandPart>
        <name>Fe</name>
        <dbReference type="ChEBI" id="CHEBI:18248"/>
    </ligandPart>
</feature>
<organism evidence="12 13">
    <name type="scientific">Lujinxingia litoralis</name>
    <dbReference type="NCBI Taxonomy" id="2211119"/>
    <lineage>
        <taxon>Bacteria</taxon>
        <taxon>Deltaproteobacteria</taxon>
        <taxon>Bradymonadales</taxon>
        <taxon>Lujinxingiaceae</taxon>
        <taxon>Lujinxingia</taxon>
    </lineage>
</organism>
<dbReference type="NCBIfam" id="TIGR04039">
    <property type="entry name" value="MXAN_0977_Heme2"/>
    <property type="match status" value="1"/>
</dbReference>
<feature type="binding site" description="covalent" evidence="8">
    <location>
        <position position="218"/>
    </location>
    <ligand>
        <name>heme c</name>
        <dbReference type="ChEBI" id="CHEBI:61717"/>
        <label>2</label>
    </ligand>
</feature>
<feature type="binding site" description="covalent" evidence="8">
    <location>
        <position position="64"/>
    </location>
    <ligand>
        <name>heme c</name>
        <dbReference type="ChEBI" id="CHEBI:61717"/>
        <label>1</label>
    </ligand>
</feature>
<evidence type="ECO:0000256" key="4">
    <source>
        <dbReference type="ARBA" id="ARBA00022729"/>
    </source>
</evidence>
<evidence type="ECO:0000256" key="2">
    <source>
        <dbReference type="ARBA" id="ARBA00022617"/>
    </source>
</evidence>
<evidence type="ECO:0000256" key="1">
    <source>
        <dbReference type="ARBA" id="ARBA00004418"/>
    </source>
</evidence>
<dbReference type="AlphaFoldDB" id="A0A328C4R4"/>
<dbReference type="Gene3D" id="1.10.760.10">
    <property type="entry name" value="Cytochrome c-like domain"/>
    <property type="match status" value="2"/>
</dbReference>
<protein>
    <submittedName>
        <fullName evidence="12">Di-heme enzyme</fullName>
    </submittedName>
</protein>
<feature type="region of interest" description="Disordered" evidence="10">
    <location>
        <begin position="360"/>
        <end position="380"/>
    </location>
</feature>
<sequence>MLGLLTALGACAESAAPEAGGLPVPEHFPAPRIPESNPWTTAKAELGRALFYDTRLSGNGTQSCASCHPQEDGFVDRLPRALGSTGEHHPRRSMPLANVAWNPTYNWANPLVTTLEEQALTPLFGEHPVELGLAGREDEMLERFAAEPWYQTRFEQAFPDDPEPISVRNITYALASFERTLISADSPYDRYMYQGDGSDFSDAARRGMQLFFSERLECFHCHGGFNFSDAVDHQNLAFSSQPFHVTGLYNIDGQGGYPAPNTGVHEVTGRPEDMGRFKAPSLRNVAVRAPYMHDGSVADLDAVIDHYAAGGRTISQGPLAGDGSRNPNKSIFVPGFLISNSERNDLKAFLHSLTDETFLSDPALGPPADLPPFERAESAD</sequence>
<dbReference type="PANTHER" id="PTHR30600:SF14">
    <property type="entry name" value="CYTOCHROME C PEROXIDASE"/>
    <property type="match status" value="1"/>
</dbReference>
<dbReference type="SUPFAM" id="SSF46626">
    <property type="entry name" value="Cytochrome c"/>
    <property type="match status" value="2"/>
</dbReference>
<feature type="domain" description="Cytochrome c" evidence="11">
    <location>
        <begin position="202"/>
        <end position="354"/>
    </location>
</feature>
<dbReference type="PANTHER" id="PTHR30600">
    <property type="entry name" value="CYTOCHROME C PEROXIDASE-RELATED"/>
    <property type="match status" value="1"/>
</dbReference>
<dbReference type="InterPro" id="IPR036909">
    <property type="entry name" value="Cyt_c-like_dom_sf"/>
</dbReference>
<dbReference type="InterPro" id="IPR026259">
    <property type="entry name" value="MauG/Cytc_peroxidase"/>
</dbReference>
<name>A0A328C4R4_9DELT</name>
<feature type="region of interest" description="Disordered" evidence="10">
    <location>
        <begin position="16"/>
        <end position="36"/>
    </location>
</feature>
<accession>A0A328C4R4</accession>
<comment type="PTM">
    <text evidence="8">Binds 2 heme groups per subunit.</text>
</comment>
<evidence type="ECO:0000256" key="7">
    <source>
        <dbReference type="ARBA" id="ARBA00023004"/>
    </source>
</evidence>
<evidence type="ECO:0000256" key="5">
    <source>
        <dbReference type="ARBA" id="ARBA00022764"/>
    </source>
</evidence>
<dbReference type="GO" id="GO:0004130">
    <property type="term" value="F:cytochrome-c peroxidase activity"/>
    <property type="evidence" value="ECO:0007669"/>
    <property type="project" value="TreeGrafter"/>
</dbReference>
<feature type="binding site" description="covalent" evidence="8">
    <location>
        <position position="221"/>
    </location>
    <ligand>
        <name>heme c</name>
        <dbReference type="ChEBI" id="CHEBI:61717"/>
        <label>2</label>
    </ligand>
</feature>
<keyword evidence="7 9" id="KW-0408">Iron</keyword>
<dbReference type="GO" id="GO:0042597">
    <property type="term" value="C:periplasmic space"/>
    <property type="evidence" value="ECO:0007669"/>
    <property type="project" value="UniProtKB-SubCell"/>
</dbReference>
<evidence type="ECO:0000256" key="8">
    <source>
        <dbReference type="PIRSR" id="PIRSR000294-1"/>
    </source>
</evidence>
<dbReference type="InterPro" id="IPR051395">
    <property type="entry name" value="Cytochrome_c_Peroxidase/MauG"/>
</dbReference>
<feature type="binding site" description="axial binding residue" evidence="9">
    <location>
        <position position="222"/>
    </location>
    <ligand>
        <name>heme c</name>
        <dbReference type="ChEBI" id="CHEBI:61717"/>
        <label>2</label>
    </ligand>
    <ligandPart>
        <name>Fe</name>
        <dbReference type="ChEBI" id="CHEBI:18248"/>
    </ligandPart>
</feature>
<gene>
    <name evidence="12" type="ORF">DL240_19330</name>
</gene>
<evidence type="ECO:0000256" key="6">
    <source>
        <dbReference type="ARBA" id="ARBA00023002"/>
    </source>
</evidence>
<dbReference type="EMBL" id="QHKO01000018">
    <property type="protein sequence ID" value="RAL20010.1"/>
    <property type="molecule type" value="Genomic_DNA"/>
</dbReference>
<evidence type="ECO:0000256" key="3">
    <source>
        <dbReference type="ARBA" id="ARBA00022723"/>
    </source>
</evidence>
<comment type="cofactor">
    <cofactor evidence="8">
        <name>heme</name>
        <dbReference type="ChEBI" id="CHEBI:30413"/>
    </cofactor>
    <text evidence="8">Binds 2 heme groups.</text>
</comment>
<evidence type="ECO:0000313" key="13">
    <source>
        <dbReference type="Proteomes" id="UP000249169"/>
    </source>
</evidence>
<keyword evidence="13" id="KW-1185">Reference proteome</keyword>
<evidence type="ECO:0000259" key="11">
    <source>
        <dbReference type="PROSITE" id="PS51007"/>
    </source>
</evidence>
<keyword evidence="4" id="KW-0732">Signal</keyword>
<dbReference type="GO" id="GO:0020037">
    <property type="term" value="F:heme binding"/>
    <property type="evidence" value="ECO:0007669"/>
    <property type="project" value="InterPro"/>
</dbReference>
<evidence type="ECO:0000313" key="12">
    <source>
        <dbReference type="EMBL" id="RAL20010.1"/>
    </source>
</evidence>
<feature type="binding site" description="covalent" evidence="8">
    <location>
        <position position="67"/>
    </location>
    <ligand>
        <name>heme c</name>
        <dbReference type="ChEBI" id="CHEBI:61717"/>
        <label>1</label>
    </ligand>
</feature>
<dbReference type="InterPro" id="IPR004852">
    <property type="entry name" value="Di-haem_cyt_c_peroxidsae"/>
</dbReference>
<keyword evidence="5" id="KW-0574">Periplasm</keyword>
<dbReference type="GO" id="GO:0046872">
    <property type="term" value="F:metal ion binding"/>
    <property type="evidence" value="ECO:0007669"/>
    <property type="project" value="UniProtKB-KW"/>
</dbReference>
<comment type="subcellular location">
    <subcellularLocation>
        <location evidence="1">Periplasm</location>
    </subcellularLocation>
</comment>
<proteinExistence type="predicted"/>
<comment type="caution">
    <text evidence="12">The sequence shown here is derived from an EMBL/GenBank/DDBJ whole genome shotgun (WGS) entry which is preliminary data.</text>
</comment>
<keyword evidence="3 9" id="KW-0479">Metal-binding</keyword>
<dbReference type="Proteomes" id="UP000249169">
    <property type="component" value="Unassembled WGS sequence"/>
</dbReference>
<reference evidence="12 13" key="1">
    <citation type="submission" date="2018-05" db="EMBL/GenBank/DDBJ databases">
        <title>Lujinxingia marina gen. nov. sp. nov., a new facultative anaerobic member of the class Deltaproteobacteria, and proposal of Lujinxingaceae fam. nov.</title>
        <authorList>
            <person name="Li C.-M."/>
        </authorList>
    </citation>
    <scope>NUCLEOTIDE SEQUENCE [LARGE SCALE GENOMIC DNA]</scope>
    <source>
        <strain evidence="12 13">B210</strain>
    </source>
</reference>
<dbReference type="InterPro" id="IPR023929">
    <property type="entry name" value="MbnH-like"/>
</dbReference>
<keyword evidence="2 8" id="KW-0349">Heme</keyword>
<dbReference type="InterPro" id="IPR009056">
    <property type="entry name" value="Cyt_c-like_dom"/>
</dbReference>
<evidence type="ECO:0000256" key="9">
    <source>
        <dbReference type="PIRSR" id="PIRSR000294-2"/>
    </source>
</evidence>
<dbReference type="PIRSF" id="PIRSF000294">
    <property type="entry name" value="Cytochrome-c_peroxidase"/>
    <property type="match status" value="1"/>
</dbReference>
<dbReference type="PROSITE" id="PS51007">
    <property type="entry name" value="CYTC"/>
    <property type="match status" value="1"/>
</dbReference>
<evidence type="ECO:0000256" key="10">
    <source>
        <dbReference type="SAM" id="MobiDB-lite"/>
    </source>
</evidence>
<dbReference type="OrthoDB" id="9805202at2"/>
<keyword evidence="6" id="KW-0560">Oxidoreductase</keyword>
<dbReference type="Pfam" id="PF03150">
    <property type="entry name" value="CCP_MauG"/>
    <property type="match status" value="1"/>
</dbReference>